<evidence type="ECO:0000256" key="4">
    <source>
        <dbReference type="ARBA" id="ARBA00022448"/>
    </source>
</evidence>
<dbReference type="NCBIfam" id="TIGR01146">
    <property type="entry name" value="ATPsyn_F1gamma"/>
    <property type="match status" value="1"/>
</dbReference>
<evidence type="ECO:0000256" key="2">
    <source>
        <dbReference type="ARBA" id="ARBA00007681"/>
    </source>
</evidence>
<dbReference type="PANTHER" id="PTHR11693:SF22">
    <property type="entry name" value="ATP SYNTHASE SUBUNIT GAMMA, MITOCHONDRIAL"/>
    <property type="match status" value="1"/>
</dbReference>
<dbReference type="GO" id="GO:0046933">
    <property type="term" value="F:proton-transporting ATP synthase activity, rotational mechanism"/>
    <property type="evidence" value="ECO:0007669"/>
    <property type="project" value="InterPro"/>
</dbReference>
<dbReference type="FunFam" id="1.10.287.80:FF:000001">
    <property type="entry name" value="ATP synthase gamma chain"/>
    <property type="match status" value="1"/>
</dbReference>
<dbReference type="Proteomes" id="UP000751190">
    <property type="component" value="Unassembled WGS sequence"/>
</dbReference>
<evidence type="ECO:0000313" key="14">
    <source>
        <dbReference type="Proteomes" id="UP000751190"/>
    </source>
</evidence>
<evidence type="ECO:0000256" key="8">
    <source>
        <dbReference type="ARBA" id="ARBA00023128"/>
    </source>
</evidence>
<evidence type="ECO:0000256" key="7">
    <source>
        <dbReference type="ARBA" id="ARBA00023065"/>
    </source>
</evidence>
<evidence type="ECO:0000256" key="5">
    <source>
        <dbReference type="ARBA" id="ARBA00022781"/>
    </source>
</evidence>
<keyword evidence="9" id="KW-0472">Membrane</keyword>
<dbReference type="PRINTS" id="PR00126">
    <property type="entry name" value="ATPASEGAMMA"/>
</dbReference>
<dbReference type="SUPFAM" id="SSF52943">
    <property type="entry name" value="ATP synthase (F1-ATPase), gamma subunit"/>
    <property type="match status" value="1"/>
</dbReference>
<dbReference type="CDD" id="cd12151">
    <property type="entry name" value="F1-ATPase_gamma"/>
    <property type="match status" value="1"/>
</dbReference>
<dbReference type="GO" id="GO:0045259">
    <property type="term" value="C:proton-transporting ATP synthase complex"/>
    <property type="evidence" value="ECO:0007669"/>
    <property type="project" value="UniProtKB-KW"/>
</dbReference>
<proteinExistence type="inferred from homology"/>
<dbReference type="InterPro" id="IPR035968">
    <property type="entry name" value="ATP_synth_F1_ATPase_gsu"/>
</dbReference>
<dbReference type="OMA" id="MQITSAM"/>
<name>A0A8J5X256_DIALT</name>
<evidence type="ECO:0000256" key="12">
    <source>
        <dbReference type="ARBA" id="ARBA00031066"/>
    </source>
</evidence>
<comment type="subcellular location">
    <subcellularLocation>
        <location evidence="1">Mitochondrion inner membrane</location>
        <topology evidence="1">Peripheral membrane protein</topology>
    </subcellularLocation>
</comment>
<keyword evidence="8" id="KW-0496">Mitochondrion</keyword>
<evidence type="ECO:0000256" key="1">
    <source>
        <dbReference type="ARBA" id="ARBA00004637"/>
    </source>
</evidence>
<organism evidence="13 14">
    <name type="scientific">Diacronema lutheri</name>
    <name type="common">Unicellular marine alga</name>
    <name type="synonym">Monochrysis lutheri</name>
    <dbReference type="NCBI Taxonomy" id="2081491"/>
    <lineage>
        <taxon>Eukaryota</taxon>
        <taxon>Haptista</taxon>
        <taxon>Haptophyta</taxon>
        <taxon>Pavlovophyceae</taxon>
        <taxon>Pavlovales</taxon>
        <taxon>Pavlovaceae</taxon>
        <taxon>Diacronema</taxon>
    </lineage>
</organism>
<evidence type="ECO:0000256" key="3">
    <source>
        <dbReference type="ARBA" id="ARBA00020843"/>
    </source>
</evidence>
<dbReference type="EMBL" id="JAGTXO010000046">
    <property type="protein sequence ID" value="KAG8458861.1"/>
    <property type="molecule type" value="Genomic_DNA"/>
</dbReference>
<keyword evidence="10" id="KW-0139">CF(1)</keyword>
<dbReference type="PIRSF" id="PIRSF039089">
    <property type="entry name" value="ATP_synthase_gamma"/>
    <property type="match status" value="1"/>
</dbReference>
<protein>
    <recommendedName>
        <fullName evidence="3">ATP synthase subunit gamma, mitochondrial</fullName>
    </recommendedName>
    <alternativeName>
        <fullName evidence="12">F-ATPase gamma subunit</fullName>
    </alternativeName>
</protein>
<comment type="caution">
    <text evidence="13">The sequence shown here is derived from an EMBL/GenBank/DDBJ whole genome shotgun (WGS) entry which is preliminary data.</text>
</comment>
<dbReference type="OrthoDB" id="239812at2759"/>
<dbReference type="AlphaFoldDB" id="A0A8J5X256"/>
<evidence type="ECO:0000313" key="13">
    <source>
        <dbReference type="EMBL" id="KAG8458861.1"/>
    </source>
</evidence>
<dbReference type="InterPro" id="IPR000131">
    <property type="entry name" value="ATP_synth_F1_gsu"/>
</dbReference>
<dbReference type="FunFam" id="3.40.1380.10:FF:000003">
    <property type="entry name" value="ATP synthase subunit gamma"/>
    <property type="match status" value="1"/>
</dbReference>
<keyword evidence="7" id="KW-0406">Ion transport</keyword>
<sequence length="296" mass="32389">MSLLRGALAFGQPRLLAPDGARFASLKSLKSRLTSVKSIQKITKAMKMVAASKLRGAQTRMEASRPFVGSSPAALKEALDTSEAKSEKHFFLPISSDKGLCGGVNSSVVKATKAMVSRAKEAGESTQLFIVGSKARDALVRDFSPLLVANVDEIYQKPFSWAQAAVLADQVLKSDFDKLSIIYNKFYSVVRFEVTPLHLGTPALLAETDKLDAYEVDEEEDAEMMADLFQFELASRLFNCVLENSTSENASRMTAMDNASKNAKDMITKLQVVYNRQRQAVITTELNEIISGAESL</sequence>
<dbReference type="Gene3D" id="3.40.1380.10">
    <property type="match status" value="1"/>
</dbReference>
<reference evidence="13" key="1">
    <citation type="submission" date="2021-05" db="EMBL/GenBank/DDBJ databases">
        <title>The genome of the haptophyte Pavlova lutheri (Diacronema luteri, Pavlovales) - a model for lipid biosynthesis in eukaryotic algae.</title>
        <authorList>
            <person name="Hulatt C.J."/>
            <person name="Posewitz M.C."/>
        </authorList>
    </citation>
    <scope>NUCLEOTIDE SEQUENCE</scope>
    <source>
        <strain evidence="13">NIVA-4/92</strain>
    </source>
</reference>
<evidence type="ECO:0000256" key="9">
    <source>
        <dbReference type="ARBA" id="ARBA00023136"/>
    </source>
</evidence>
<accession>A0A8J5X256</accession>
<keyword evidence="5" id="KW-0375">Hydrogen ion transport</keyword>
<evidence type="ECO:0000256" key="11">
    <source>
        <dbReference type="ARBA" id="ARBA00023310"/>
    </source>
</evidence>
<dbReference type="InterPro" id="IPR023632">
    <property type="entry name" value="ATP_synth_F1_gsu_CS"/>
</dbReference>
<dbReference type="GO" id="GO:0005743">
    <property type="term" value="C:mitochondrial inner membrane"/>
    <property type="evidence" value="ECO:0007669"/>
    <property type="project" value="UniProtKB-SubCell"/>
</dbReference>
<dbReference type="PROSITE" id="PS00153">
    <property type="entry name" value="ATPASE_GAMMA"/>
    <property type="match status" value="1"/>
</dbReference>
<dbReference type="Gene3D" id="1.10.287.80">
    <property type="entry name" value="ATP synthase, gamma subunit, helix hairpin domain"/>
    <property type="match status" value="1"/>
</dbReference>
<keyword evidence="14" id="KW-1185">Reference proteome</keyword>
<keyword evidence="4" id="KW-0813">Transport</keyword>
<dbReference type="PANTHER" id="PTHR11693">
    <property type="entry name" value="ATP SYNTHASE GAMMA CHAIN"/>
    <property type="match status" value="1"/>
</dbReference>
<evidence type="ECO:0000256" key="10">
    <source>
        <dbReference type="ARBA" id="ARBA00023196"/>
    </source>
</evidence>
<dbReference type="Pfam" id="PF00231">
    <property type="entry name" value="ATP-synt"/>
    <property type="match status" value="1"/>
</dbReference>
<comment type="similarity">
    <text evidence="2">Belongs to the ATPase gamma chain family.</text>
</comment>
<gene>
    <name evidence="13" type="ORF">KFE25_004195</name>
</gene>
<evidence type="ECO:0000256" key="6">
    <source>
        <dbReference type="ARBA" id="ARBA00022792"/>
    </source>
</evidence>
<keyword evidence="11" id="KW-0066">ATP synthesis</keyword>
<dbReference type="HAMAP" id="MF_00815">
    <property type="entry name" value="ATP_synth_gamma_bact"/>
    <property type="match status" value="1"/>
</dbReference>
<keyword evidence="6" id="KW-0999">Mitochondrion inner membrane</keyword>